<protein>
    <recommendedName>
        <fullName evidence="3">Fumarylacetoacetase-like C-terminal domain-containing protein</fullName>
    </recommendedName>
</protein>
<evidence type="ECO:0000256" key="1">
    <source>
        <dbReference type="ARBA" id="ARBA00010211"/>
    </source>
</evidence>
<evidence type="ECO:0000256" key="2">
    <source>
        <dbReference type="ARBA" id="ARBA00022723"/>
    </source>
</evidence>
<dbReference type="Pfam" id="PF01557">
    <property type="entry name" value="FAA_hydrolase"/>
    <property type="match status" value="1"/>
</dbReference>
<proteinExistence type="inferred from homology"/>
<feature type="domain" description="Fumarylacetoacetase-like C-terminal" evidence="3">
    <location>
        <begin position="81"/>
        <end position="288"/>
    </location>
</feature>
<dbReference type="InterPro" id="IPR011234">
    <property type="entry name" value="Fumarylacetoacetase-like_C"/>
</dbReference>
<gene>
    <name evidence="4" type="ORF">g.7004</name>
</gene>
<dbReference type="EMBL" id="GEDC01018994">
    <property type="protein sequence ID" value="JAS18304.1"/>
    <property type="molecule type" value="Transcribed_RNA"/>
</dbReference>
<dbReference type="Gene3D" id="3.90.850.10">
    <property type="entry name" value="Fumarylacetoacetase-like, C-terminal domain"/>
    <property type="match status" value="1"/>
</dbReference>
<dbReference type="PANTHER" id="PTHR42796">
    <property type="entry name" value="FUMARYLACETOACETATE HYDROLASE DOMAIN-CONTAINING PROTEIN 2A-RELATED"/>
    <property type="match status" value="1"/>
</dbReference>
<dbReference type="GO" id="GO:0050163">
    <property type="term" value="F:oxaloacetate tautomerase activity"/>
    <property type="evidence" value="ECO:0007669"/>
    <property type="project" value="UniProtKB-ARBA"/>
</dbReference>
<dbReference type="InterPro" id="IPR051121">
    <property type="entry name" value="FAH"/>
</dbReference>
<dbReference type="GO" id="GO:0046872">
    <property type="term" value="F:metal ion binding"/>
    <property type="evidence" value="ECO:0007669"/>
    <property type="project" value="UniProtKB-KW"/>
</dbReference>
<evidence type="ECO:0000313" key="4">
    <source>
        <dbReference type="EMBL" id="JAS18304.1"/>
    </source>
</evidence>
<dbReference type="InterPro" id="IPR036663">
    <property type="entry name" value="Fumarylacetoacetase_C_sf"/>
</dbReference>
<dbReference type="PANTHER" id="PTHR42796:SF4">
    <property type="entry name" value="FUMARYLACETOACETATE HYDROLASE DOMAIN-CONTAINING PROTEIN 2A"/>
    <property type="match status" value="1"/>
</dbReference>
<dbReference type="GO" id="GO:0006107">
    <property type="term" value="P:oxaloacetate metabolic process"/>
    <property type="evidence" value="ECO:0007669"/>
    <property type="project" value="UniProtKB-ARBA"/>
</dbReference>
<sequence>MRFVQYKCLSGGPQKLGVQLAQDGNIIEVSAVDPMIPNNLVQFLDGGTNLIEKVKRIVAEEKSICHLENVELLAPVTKPDKIICVGLNYKAHCDDLNLPYPVEPCIFNKFPSTIIGPNSAIIHPTNTKTLDWEVEMGVVIGKKARNVSKKDAFDYVFGYTIAQDISARDWFGSRNNGQWLIGKSMDTFCPLGPTVVMKEYFGLTTDKVISCSINGKLKQSAVTSDLIYGVDSLISYISQCFTFLPGDIILTGTPSEVGMHQKPPEYLNVGDVIVSEISGIGQLKNIVV</sequence>
<dbReference type="FunFam" id="3.90.850.10:FF:000002">
    <property type="entry name" value="2-hydroxyhepta-2,4-diene-1,7-dioate isomerase"/>
    <property type="match status" value="1"/>
</dbReference>
<reference evidence="4" key="1">
    <citation type="submission" date="2015-12" db="EMBL/GenBank/DDBJ databases">
        <title>De novo transcriptome assembly of four potential Pierce s Disease insect vectors from Arizona vineyards.</title>
        <authorList>
            <person name="Tassone E.E."/>
        </authorList>
    </citation>
    <scope>NUCLEOTIDE SEQUENCE</scope>
</reference>
<name>A0A1B6CY00_9HEMI</name>
<accession>A0A1B6CY00</accession>
<organism evidence="4">
    <name type="scientific">Clastoptera arizonana</name>
    <name type="common">Arizona spittle bug</name>
    <dbReference type="NCBI Taxonomy" id="38151"/>
    <lineage>
        <taxon>Eukaryota</taxon>
        <taxon>Metazoa</taxon>
        <taxon>Ecdysozoa</taxon>
        <taxon>Arthropoda</taxon>
        <taxon>Hexapoda</taxon>
        <taxon>Insecta</taxon>
        <taxon>Pterygota</taxon>
        <taxon>Neoptera</taxon>
        <taxon>Paraneoptera</taxon>
        <taxon>Hemiptera</taxon>
        <taxon>Auchenorrhyncha</taxon>
        <taxon>Cercopoidea</taxon>
        <taxon>Clastopteridae</taxon>
        <taxon>Clastoptera</taxon>
    </lineage>
</organism>
<comment type="similarity">
    <text evidence="1">Belongs to the FAH family.</text>
</comment>
<evidence type="ECO:0000259" key="3">
    <source>
        <dbReference type="Pfam" id="PF01557"/>
    </source>
</evidence>
<dbReference type="SUPFAM" id="SSF56529">
    <property type="entry name" value="FAH"/>
    <property type="match status" value="1"/>
</dbReference>
<dbReference type="AlphaFoldDB" id="A0A1B6CY00"/>
<keyword evidence="2" id="KW-0479">Metal-binding</keyword>